<dbReference type="Proteomes" id="UP000324897">
    <property type="component" value="Chromosome 3"/>
</dbReference>
<feature type="region of interest" description="Disordered" evidence="1">
    <location>
        <begin position="1"/>
        <end position="21"/>
    </location>
</feature>
<evidence type="ECO:0000313" key="2">
    <source>
        <dbReference type="EMBL" id="TVU09888.1"/>
    </source>
</evidence>
<keyword evidence="3" id="KW-1185">Reference proteome</keyword>
<protein>
    <submittedName>
        <fullName evidence="2">Uncharacterized protein</fullName>
    </submittedName>
</protein>
<feature type="non-terminal residue" evidence="2">
    <location>
        <position position="1"/>
    </location>
</feature>
<dbReference type="Gramene" id="TVU09888">
    <property type="protein sequence ID" value="TVU09888"/>
    <property type="gene ID" value="EJB05_43386"/>
</dbReference>
<organism evidence="2 3">
    <name type="scientific">Eragrostis curvula</name>
    <name type="common">weeping love grass</name>
    <dbReference type="NCBI Taxonomy" id="38414"/>
    <lineage>
        <taxon>Eukaryota</taxon>
        <taxon>Viridiplantae</taxon>
        <taxon>Streptophyta</taxon>
        <taxon>Embryophyta</taxon>
        <taxon>Tracheophyta</taxon>
        <taxon>Spermatophyta</taxon>
        <taxon>Magnoliopsida</taxon>
        <taxon>Liliopsida</taxon>
        <taxon>Poales</taxon>
        <taxon>Poaceae</taxon>
        <taxon>PACMAD clade</taxon>
        <taxon>Chloridoideae</taxon>
        <taxon>Eragrostideae</taxon>
        <taxon>Eragrostidinae</taxon>
        <taxon>Eragrostis</taxon>
    </lineage>
</organism>
<sequence>MASWAGMRHEGSWWDDTDVEPCPNSPDIYSCWKNRQIGHDKAYFAEWAARVFAAAKERKTGNAIGASAGERQRDATIGKCSNIPNGLQMSLKIGELERLL</sequence>
<evidence type="ECO:0000313" key="3">
    <source>
        <dbReference type="Proteomes" id="UP000324897"/>
    </source>
</evidence>
<accession>A0A5J9TFU7</accession>
<comment type="caution">
    <text evidence="2">The sequence shown here is derived from an EMBL/GenBank/DDBJ whole genome shotgun (WGS) entry which is preliminary data.</text>
</comment>
<name>A0A5J9TFU7_9POAL</name>
<gene>
    <name evidence="2" type="ORF">EJB05_43386</name>
</gene>
<evidence type="ECO:0000256" key="1">
    <source>
        <dbReference type="SAM" id="MobiDB-lite"/>
    </source>
</evidence>
<proteinExistence type="predicted"/>
<dbReference type="AlphaFoldDB" id="A0A5J9TFU7"/>
<reference evidence="2 3" key="1">
    <citation type="journal article" date="2019" name="Sci. Rep.">
        <title>A high-quality genome of Eragrostis curvula grass provides insights into Poaceae evolution and supports new strategies to enhance forage quality.</title>
        <authorList>
            <person name="Carballo J."/>
            <person name="Santos B.A.C.M."/>
            <person name="Zappacosta D."/>
            <person name="Garbus I."/>
            <person name="Selva J.P."/>
            <person name="Gallo C.A."/>
            <person name="Diaz A."/>
            <person name="Albertini E."/>
            <person name="Caccamo M."/>
            <person name="Echenique V."/>
        </authorList>
    </citation>
    <scope>NUCLEOTIDE SEQUENCE [LARGE SCALE GENOMIC DNA]</scope>
    <source>
        <strain evidence="3">cv. Victoria</strain>
        <tissue evidence="2">Leaf</tissue>
    </source>
</reference>
<dbReference type="EMBL" id="RWGY01000039">
    <property type="protein sequence ID" value="TVU09888.1"/>
    <property type="molecule type" value="Genomic_DNA"/>
</dbReference>